<dbReference type="Proteomes" id="UP000789901">
    <property type="component" value="Unassembled WGS sequence"/>
</dbReference>
<organism evidence="2 3">
    <name type="scientific">Gigaspora margarita</name>
    <dbReference type="NCBI Taxonomy" id="4874"/>
    <lineage>
        <taxon>Eukaryota</taxon>
        <taxon>Fungi</taxon>
        <taxon>Fungi incertae sedis</taxon>
        <taxon>Mucoromycota</taxon>
        <taxon>Glomeromycotina</taxon>
        <taxon>Glomeromycetes</taxon>
        <taxon>Diversisporales</taxon>
        <taxon>Gigasporaceae</taxon>
        <taxon>Gigaspora</taxon>
    </lineage>
</organism>
<protein>
    <submittedName>
        <fullName evidence="2">38215_t:CDS:1</fullName>
    </submittedName>
</protein>
<comment type="caution">
    <text evidence="2">The sequence shown here is derived from an EMBL/GenBank/DDBJ whole genome shotgun (WGS) entry which is preliminary data.</text>
</comment>
<dbReference type="EMBL" id="CAJVQB010006408">
    <property type="protein sequence ID" value="CAG8683475.1"/>
    <property type="molecule type" value="Genomic_DNA"/>
</dbReference>
<name>A0ABN7UVA6_GIGMA</name>
<keyword evidence="3" id="KW-1185">Reference proteome</keyword>
<sequence>MINASQLKICNTDTIVFNNFEYVSKDYKKDTEGTSLVVKSESVMTEKADEREDINILRENNTDTDVDSSDIVSSSVFDLESGLNEYLIKDIINTSNELNQQLSACPILDTINEESDNNTNNRRTEYRSRYVCSEYFIKQGGHFFEQQGRGNPKFECKHLHKNVMNNGLRILDHWILRMAKTADEATANSPSPMFIKMALRLEHVNLTNIVDQKFDITPETASDLGKALEQQKKEELVENISLQNNQVGNNTISTRQSHEQTGTKRQRRVMNNDEKKLLENLLNYDTFPKDKAVEILRQLQEQIVENKELKDEKKSVGNHDSAE</sequence>
<reference evidence="2 3" key="1">
    <citation type="submission" date="2021-06" db="EMBL/GenBank/DDBJ databases">
        <authorList>
            <person name="Kallberg Y."/>
            <person name="Tangrot J."/>
            <person name="Rosling A."/>
        </authorList>
    </citation>
    <scope>NUCLEOTIDE SEQUENCE [LARGE SCALE GENOMIC DNA]</scope>
    <source>
        <strain evidence="2 3">120-4 pot B 10/14</strain>
    </source>
</reference>
<feature type="region of interest" description="Disordered" evidence="1">
    <location>
        <begin position="304"/>
        <end position="323"/>
    </location>
</feature>
<accession>A0ABN7UVA6</accession>
<evidence type="ECO:0000256" key="1">
    <source>
        <dbReference type="SAM" id="MobiDB-lite"/>
    </source>
</evidence>
<evidence type="ECO:0000313" key="3">
    <source>
        <dbReference type="Proteomes" id="UP000789901"/>
    </source>
</evidence>
<evidence type="ECO:0000313" key="2">
    <source>
        <dbReference type="EMBL" id="CAG8683475.1"/>
    </source>
</evidence>
<proteinExistence type="predicted"/>
<gene>
    <name evidence="2" type="ORF">GMARGA_LOCUS11107</name>
</gene>